<evidence type="ECO:0000313" key="2">
    <source>
        <dbReference type="EMBL" id="KAJ1610824.1"/>
    </source>
</evidence>
<name>A0A9D5DHQ0_9CRYT</name>
<organism evidence="2">
    <name type="scientific">Cryptosporidium canis</name>
    <dbReference type="NCBI Taxonomy" id="195482"/>
    <lineage>
        <taxon>Eukaryota</taxon>
        <taxon>Sar</taxon>
        <taxon>Alveolata</taxon>
        <taxon>Apicomplexa</taxon>
        <taxon>Conoidasida</taxon>
        <taxon>Coccidia</taxon>
        <taxon>Eucoccidiorida</taxon>
        <taxon>Eimeriorina</taxon>
        <taxon>Cryptosporidiidae</taxon>
        <taxon>Cryptosporidium</taxon>
    </lineage>
</organism>
<evidence type="ECO:0000256" key="1">
    <source>
        <dbReference type="SAM" id="MobiDB-lite"/>
    </source>
</evidence>
<dbReference type="EMBL" id="JAPCXC010000022">
    <property type="protein sequence ID" value="KAJ1610824.1"/>
    <property type="molecule type" value="Genomic_DNA"/>
</dbReference>
<proteinExistence type="predicted"/>
<dbReference type="AlphaFoldDB" id="A0A9D5DHQ0"/>
<feature type="compositionally biased region" description="Polar residues" evidence="1">
    <location>
        <begin position="71"/>
        <end position="88"/>
    </location>
</feature>
<dbReference type="OrthoDB" id="341617at2759"/>
<sequence>MSDISRFQGLSATQIHEELLKCPKSSWPKIISELPSGIKSELVAILSNKRASSQSKSESVKEATLKKPKLESSSQVPQASSPEKTPTPITHPKCIPLETEAGTEEEMNKEVNSKLPYPHINKVFQQLMVSTFSPIGSIVSRTMYIAGDVRPFLKNKDCQEISVRLVQSYLNLWISLFWNSLINNSNKKKISNKLTNNIIKRHLSEYYKQEVRKFDYDTLVNKSAHRHAGMNTNSENEVIQVTDAELSAIPTSVKVDEGGLNQLEESEVIDYDNNIPSNLTIGIDKRFEDRLRMRDIRTKNMSPETYKEFAMLREKNFRPSVNTLQEWLSITWNTAYNNGLKDTKVSQIPSNSIQLFSFILNDIISSLVENALRISYMNNSRSNRETAAKTMNYDTYESLSSCNDLIGVVNEQKESLFDKEGEHLDLKTVDFNLIIDTFSKSEDEVPELNYVYYIMAMIQRLNEIDIKLIDTTEGSRSSFSNSKIDLDSFIEKIYSLNSKLTANIIRGQQNSCGGSVIELNEKRKRDSSDPSLDIERCANSEGFGGADDNEYMGSEEDDMFEAIVESATGEFPITSAFPNGIPDEISIYCYLRMKKVIRESKDPEDFSKVSSVFQSQV</sequence>
<feature type="compositionally biased region" description="Basic and acidic residues" evidence="1">
    <location>
        <begin position="58"/>
        <end position="70"/>
    </location>
</feature>
<gene>
    <name evidence="2" type="ORF">OJ253_1055</name>
</gene>
<accession>A0A9D5DHQ0</accession>
<feature type="region of interest" description="Disordered" evidence="1">
    <location>
        <begin position="48"/>
        <end position="95"/>
    </location>
</feature>
<reference evidence="2" key="1">
    <citation type="submission" date="2022-10" db="EMBL/GenBank/DDBJ databases">
        <title>Adaptive evolution leads to modifications in subtelomeric GC content in a zoonotic Cryptosporidium species.</title>
        <authorList>
            <person name="Li J."/>
            <person name="Feng Y."/>
            <person name="Xiao L."/>
        </authorList>
    </citation>
    <scope>NUCLEOTIDE SEQUENCE</scope>
    <source>
        <strain evidence="2">33844</strain>
    </source>
</reference>
<comment type="caution">
    <text evidence="2">The sequence shown here is derived from an EMBL/GenBank/DDBJ whole genome shotgun (WGS) entry which is preliminary data.</text>
</comment>
<dbReference type="Proteomes" id="UP001067231">
    <property type="component" value="Unassembled WGS sequence"/>
</dbReference>
<protein>
    <submittedName>
        <fullName evidence="2">Uncharacterized protein</fullName>
    </submittedName>
</protein>